<keyword evidence="4" id="KW-1185">Reference proteome</keyword>
<dbReference type="GeneID" id="8109590"/>
<feature type="compositionally biased region" description="Basic and acidic residues" evidence="1">
    <location>
        <begin position="433"/>
        <end position="449"/>
    </location>
</feature>
<evidence type="ECO:0000313" key="3">
    <source>
        <dbReference type="EMBL" id="EED19075.1"/>
    </source>
</evidence>
<dbReference type="PANTHER" id="PTHR39611:SF2">
    <property type="entry name" value="HYDROXYPROLINE-RICH GLYCOPROTEIN DZ-HRGP"/>
    <property type="match status" value="1"/>
</dbReference>
<dbReference type="EMBL" id="EQ962654">
    <property type="protein sequence ID" value="EED19075.1"/>
    <property type="molecule type" value="Genomic_DNA"/>
</dbReference>
<dbReference type="AlphaFoldDB" id="B8M675"/>
<dbReference type="PhylomeDB" id="B8M675"/>
<dbReference type="Proteomes" id="UP000001745">
    <property type="component" value="Unassembled WGS sequence"/>
</dbReference>
<feature type="domain" description="DUF7514" evidence="2">
    <location>
        <begin position="15"/>
        <end position="172"/>
    </location>
</feature>
<dbReference type="InParanoid" id="B8M675"/>
<sequence length="474" mass="53695">MENHNNSGENGNYWGTLINADKSPAPLLEELCIGLAQLMVKLDGGCGSTDLTPDKVARFYREVGGNYDTLFLETKGSALSFIYQSLGCFHTLQPTTNPFEPPSIPALLPTGFVRWLVINLLLCPDEHAQYLQEAVSRWDVPNPKGGTFPKVIPREAFPEAPDKDMCEWHENVSQRLQQDHAGHHSFRRSPPPEFVRYYSASTSARNYRHPFYDRSHQFHDGNPAPKSRNFSDHAEDIRYHRRRHSPDSREYRSRMFGIDPDVHSNSRTSSRNPSPRQTTSATGVPMRSKTTSARSRDIASERLASHYKHRPRNSSDSSNNDDDLLPPRRHASIDDHRHGRSTHLSPARPSRPPRRHSHDATSPVAEDSDTSTDDRSYRYHRDIAPKTKFREHIFDAPRPSQKASQPLPYEINPNVPNTPRVHVKYEGSPTEYRTSKRERGSSGSDRTRSSSDGSGGEANWKYSSHRAGGAKVPY</sequence>
<feature type="compositionally biased region" description="Basic and acidic residues" evidence="1">
    <location>
        <begin position="372"/>
        <end position="395"/>
    </location>
</feature>
<dbReference type="HOGENOM" id="CLU_032499_1_0_1"/>
<dbReference type="eggNOG" id="ENOG502SNYF">
    <property type="taxonomic scope" value="Eukaryota"/>
</dbReference>
<dbReference type="PANTHER" id="PTHR39611">
    <property type="entry name" value="HYDROXYPROLINE-RICH GLYCOPROTEIN DZ-HRGP-RELATED"/>
    <property type="match status" value="1"/>
</dbReference>
<gene>
    <name evidence="3" type="ORF">TSTA_024080</name>
</gene>
<dbReference type="InterPro" id="IPR055936">
    <property type="entry name" value="DUF7514"/>
</dbReference>
<dbReference type="RefSeq" id="XP_002479509.1">
    <property type="nucleotide sequence ID" value="XM_002479464.1"/>
</dbReference>
<evidence type="ECO:0000256" key="1">
    <source>
        <dbReference type="SAM" id="MobiDB-lite"/>
    </source>
</evidence>
<dbReference type="Pfam" id="PF24355">
    <property type="entry name" value="DUF7514"/>
    <property type="match status" value="1"/>
</dbReference>
<protein>
    <recommendedName>
        <fullName evidence="2">DUF7514 domain-containing protein</fullName>
    </recommendedName>
</protein>
<feature type="compositionally biased region" description="Basic and acidic residues" evidence="1">
    <location>
        <begin position="294"/>
        <end position="304"/>
    </location>
</feature>
<feature type="compositionally biased region" description="Low complexity" evidence="1">
    <location>
        <begin position="265"/>
        <end position="280"/>
    </location>
</feature>
<proteinExistence type="predicted"/>
<evidence type="ECO:0000313" key="4">
    <source>
        <dbReference type="Proteomes" id="UP000001745"/>
    </source>
</evidence>
<feature type="compositionally biased region" description="Basic and acidic residues" evidence="1">
    <location>
        <begin position="229"/>
        <end position="238"/>
    </location>
</feature>
<dbReference type="VEuPathDB" id="FungiDB:TSTA_024080"/>
<reference evidence="4" key="1">
    <citation type="journal article" date="2015" name="Genome Announc.">
        <title>Genome sequence of the AIDS-associated pathogen Penicillium marneffei (ATCC18224) and its near taxonomic relative Talaromyces stipitatus (ATCC10500).</title>
        <authorList>
            <person name="Nierman W.C."/>
            <person name="Fedorova-Abrams N.D."/>
            <person name="Andrianopoulos A."/>
        </authorList>
    </citation>
    <scope>NUCLEOTIDE SEQUENCE [LARGE SCALE GENOMIC DNA]</scope>
    <source>
        <strain evidence="4">ATCC 10500 / CBS 375.48 / QM 6759 / NRRL 1006</strain>
    </source>
</reference>
<feature type="region of interest" description="Disordered" evidence="1">
    <location>
        <begin position="213"/>
        <end position="474"/>
    </location>
</feature>
<dbReference type="OrthoDB" id="5420895at2759"/>
<evidence type="ECO:0000259" key="2">
    <source>
        <dbReference type="Pfam" id="PF24355"/>
    </source>
</evidence>
<accession>B8M675</accession>
<name>B8M675_TALSN</name>
<organism evidence="3 4">
    <name type="scientific">Talaromyces stipitatus (strain ATCC 10500 / CBS 375.48 / QM 6759 / NRRL 1006)</name>
    <name type="common">Penicillium stipitatum</name>
    <dbReference type="NCBI Taxonomy" id="441959"/>
    <lineage>
        <taxon>Eukaryota</taxon>
        <taxon>Fungi</taxon>
        <taxon>Dikarya</taxon>
        <taxon>Ascomycota</taxon>
        <taxon>Pezizomycotina</taxon>
        <taxon>Eurotiomycetes</taxon>
        <taxon>Eurotiomycetidae</taxon>
        <taxon>Eurotiales</taxon>
        <taxon>Trichocomaceae</taxon>
        <taxon>Talaromyces</taxon>
        <taxon>Talaromyces sect. Talaromyces</taxon>
    </lineage>
</organism>
<dbReference type="OMA" id="YWGTLIN"/>